<dbReference type="KEGG" id="pbf:CFX0092_A1288"/>
<keyword evidence="1" id="KW-0812">Transmembrane</keyword>
<proteinExistence type="predicted"/>
<organism evidence="2 3">
    <name type="scientific">Candidatus Promineifilum breve</name>
    <dbReference type="NCBI Taxonomy" id="1806508"/>
    <lineage>
        <taxon>Bacteria</taxon>
        <taxon>Bacillati</taxon>
        <taxon>Chloroflexota</taxon>
        <taxon>Ardenticatenia</taxon>
        <taxon>Candidatus Promineifilales</taxon>
        <taxon>Candidatus Promineifilaceae</taxon>
        <taxon>Candidatus Promineifilum</taxon>
    </lineage>
</organism>
<keyword evidence="1" id="KW-1133">Transmembrane helix</keyword>
<feature type="transmembrane region" description="Helical" evidence="1">
    <location>
        <begin position="102"/>
        <end position="124"/>
    </location>
</feature>
<accession>A0A160T0A2</accession>
<dbReference type="Proteomes" id="UP000215027">
    <property type="component" value="Chromosome I"/>
</dbReference>
<reference evidence="2" key="1">
    <citation type="submission" date="2016-01" db="EMBL/GenBank/DDBJ databases">
        <authorList>
            <person name="Mcilroy J.S."/>
            <person name="Karst M S."/>
            <person name="Albertsen M."/>
        </authorList>
    </citation>
    <scope>NUCLEOTIDE SEQUENCE</scope>
    <source>
        <strain evidence="2">Cfx-K</strain>
    </source>
</reference>
<evidence type="ECO:0000313" key="3">
    <source>
        <dbReference type="Proteomes" id="UP000215027"/>
    </source>
</evidence>
<dbReference type="EMBL" id="LN890655">
    <property type="protein sequence ID" value="CUS03166.2"/>
    <property type="molecule type" value="Genomic_DNA"/>
</dbReference>
<feature type="transmembrane region" description="Helical" evidence="1">
    <location>
        <begin position="209"/>
        <end position="235"/>
    </location>
</feature>
<protein>
    <submittedName>
        <fullName evidence="2">Uncharacterized protein</fullName>
    </submittedName>
</protein>
<evidence type="ECO:0000256" key="1">
    <source>
        <dbReference type="SAM" id="Phobius"/>
    </source>
</evidence>
<feature type="transmembrane region" description="Helical" evidence="1">
    <location>
        <begin position="38"/>
        <end position="59"/>
    </location>
</feature>
<evidence type="ECO:0000313" key="2">
    <source>
        <dbReference type="EMBL" id="CUS03166.2"/>
    </source>
</evidence>
<dbReference type="RefSeq" id="WP_157912945.1">
    <property type="nucleotide sequence ID" value="NZ_LN890655.1"/>
</dbReference>
<dbReference type="OrthoDB" id="162956at2"/>
<name>A0A160T0A2_9CHLR</name>
<feature type="transmembrane region" description="Helical" evidence="1">
    <location>
        <begin position="144"/>
        <end position="165"/>
    </location>
</feature>
<dbReference type="AlphaFoldDB" id="A0A160T0A2"/>
<sequence>MPFLWAAVSLIILLFMQRWIHAHLHGVSLLLVGRPEAAIIVYAVVLFPGVLLHEVSHWLTANLLGVRTGGMSLLPRRNPDGTLQLGYVEYYKTRAFDPIRESLIGAAPLLAGTAVILLIARHVFGVTDLAAAIVSADVNVLADAVTQLLATPNVLVWIYLIFAVSNAMLPSRSDRHAWPAFFVIMFIFTLAVAFLARGTTLFDNLARPVAVLFGYLGTAFSIAIAIDLICMGVIAPLEWLLGRLRGASVVYGRPPGEETAA</sequence>
<keyword evidence="1" id="KW-0472">Membrane</keyword>
<keyword evidence="3" id="KW-1185">Reference proteome</keyword>
<gene>
    <name evidence="2" type="ORF">CFX0092_A1288</name>
</gene>
<feature type="transmembrane region" description="Helical" evidence="1">
    <location>
        <begin position="177"/>
        <end position="197"/>
    </location>
</feature>